<dbReference type="InterPro" id="IPR052564">
    <property type="entry name" value="N-acetyltrans/Recomb-assoc"/>
</dbReference>
<protein>
    <submittedName>
        <fullName evidence="2">GNAT family N-acetyltransferase</fullName>
    </submittedName>
</protein>
<comment type="caution">
    <text evidence="2">The sequence shown here is derived from an EMBL/GenBank/DDBJ whole genome shotgun (WGS) entry which is preliminary data.</text>
</comment>
<reference evidence="2 3" key="1">
    <citation type="submission" date="2017-07" db="EMBL/GenBank/DDBJ databases">
        <title>Flavobacterium cyanobacteriorum sp. nov., isolated from cyanobacterial aggregates in a eutrophic lake.</title>
        <authorList>
            <person name="Cai H."/>
        </authorList>
    </citation>
    <scope>NUCLEOTIDE SEQUENCE [LARGE SCALE GENOMIC DNA]</scope>
    <source>
        <strain evidence="2 3">TH021</strain>
    </source>
</reference>
<evidence type="ECO:0000259" key="1">
    <source>
        <dbReference type="PROSITE" id="PS51186"/>
    </source>
</evidence>
<dbReference type="Pfam" id="PF13673">
    <property type="entry name" value="Acetyltransf_10"/>
    <property type="match status" value="1"/>
</dbReference>
<proteinExistence type="predicted"/>
<feature type="domain" description="N-acetyltransferase" evidence="1">
    <location>
        <begin position="3"/>
        <end position="155"/>
    </location>
</feature>
<dbReference type="InterPro" id="IPR000182">
    <property type="entry name" value="GNAT_dom"/>
</dbReference>
<dbReference type="GO" id="GO:0016747">
    <property type="term" value="F:acyltransferase activity, transferring groups other than amino-acyl groups"/>
    <property type="evidence" value="ECO:0007669"/>
    <property type="project" value="InterPro"/>
</dbReference>
<gene>
    <name evidence="2" type="ORF">CHU92_12705</name>
</gene>
<evidence type="ECO:0000313" key="3">
    <source>
        <dbReference type="Proteomes" id="UP000216605"/>
    </source>
</evidence>
<dbReference type="PANTHER" id="PTHR43451">
    <property type="entry name" value="ACETYLTRANSFERASE (GNAT) FAMILY PROTEIN"/>
    <property type="match status" value="1"/>
</dbReference>
<dbReference type="Gene3D" id="3.40.630.30">
    <property type="match status" value="1"/>
</dbReference>
<dbReference type="AlphaFoldDB" id="A0A255YVX1"/>
<dbReference type="Proteomes" id="UP000216605">
    <property type="component" value="Unassembled WGS sequence"/>
</dbReference>
<accession>A0A255YVX1</accession>
<name>A0A255YVX1_9FLAO</name>
<dbReference type="SUPFAM" id="SSF55729">
    <property type="entry name" value="Acyl-CoA N-acyltransferases (Nat)"/>
    <property type="match status" value="1"/>
</dbReference>
<evidence type="ECO:0000313" key="2">
    <source>
        <dbReference type="EMBL" id="OYQ33329.1"/>
    </source>
</evidence>
<sequence length="155" mass="17272">MQIQLRLYKPADLHEVLTLFSETVHTVNAKDYTQEQLAAWAPQLPDTNKWQATLSSNYTLVAKQGNTIVGFADIDATGYFEHLFVHKDFQGCGIAGMLAHAIEGHALEAGYAVITVAASITAKPFFERRGYKVLKQQSVERLGQLLTNFLMEKSL</sequence>
<dbReference type="CDD" id="cd04301">
    <property type="entry name" value="NAT_SF"/>
    <property type="match status" value="1"/>
</dbReference>
<dbReference type="OrthoDB" id="424368at2"/>
<dbReference type="PROSITE" id="PS51186">
    <property type="entry name" value="GNAT"/>
    <property type="match status" value="1"/>
</dbReference>
<dbReference type="EMBL" id="NOXV01000299">
    <property type="protein sequence ID" value="OYQ33329.1"/>
    <property type="molecule type" value="Genomic_DNA"/>
</dbReference>
<keyword evidence="2" id="KW-0808">Transferase</keyword>
<keyword evidence="3" id="KW-1185">Reference proteome</keyword>
<dbReference type="InterPro" id="IPR016181">
    <property type="entry name" value="Acyl_CoA_acyltransferase"/>
</dbReference>
<organism evidence="2 3">
    <name type="scientific">Flavobacterium cyanobacteriorum</name>
    <dbReference type="NCBI Taxonomy" id="2022802"/>
    <lineage>
        <taxon>Bacteria</taxon>
        <taxon>Pseudomonadati</taxon>
        <taxon>Bacteroidota</taxon>
        <taxon>Flavobacteriia</taxon>
        <taxon>Flavobacteriales</taxon>
        <taxon>Flavobacteriaceae</taxon>
        <taxon>Flavobacterium</taxon>
    </lineage>
</organism>
<dbReference type="PANTHER" id="PTHR43451:SF1">
    <property type="entry name" value="ACETYLTRANSFERASE"/>
    <property type="match status" value="1"/>
</dbReference>